<reference evidence="2" key="1">
    <citation type="journal article" date="2019" name="Int. J. Syst. Evol. Microbiol.">
        <title>The Global Catalogue of Microorganisms (GCM) 10K type strain sequencing project: providing services to taxonomists for standard genome sequencing and annotation.</title>
        <authorList>
            <consortium name="The Broad Institute Genomics Platform"/>
            <consortium name="The Broad Institute Genome Sequencing Center for Infectious Disease"/>
            <person name="Wu L."/>
            <person name="Ma J."/>
        </authorList>
    </citation>
    <scope>NUCLEOTIDE SEQUENCE [LARGE SCALE GENOMIC DNA]</scope>
    <source>
        <strain evidence="2">CGMCC 1.12478</strain>
    </source>
</reference>
<evidence type="ECO:0000313" key="2">
    <source>
        <dbReference type="Proteomes" id="UP000645462"/>
    </source>
</evidence>
<sequence length="80" mass="9171">MLMYHPFESPTAYNPGWRDQLFSADAVRRQGVVRRKKGAIHREVGLTLLRAEVQARGFQLFDVGTDYLIVCHSRPITRIG</sequence>
<gene>
    <name evidence="1" type="ORF">GCM10011363_09110</name>
</gene>
<name>A0ABQ1KBE1_9RHOB</name>
<proteinExistence type="predicted"/>
<dbReference type="RefSeq" id="WP_188480749.1">
    <property type="nucleotide sequence ID" value="NZ_BMFC01000001.1"/>
</dbReference>
<protein>
    <recommendedName>
        <fullName evidence="3">N-(5'-phosphoribosyl)anthranilate isomerase</fullName>
    </recommendedName>
</protein>
<dbReference type="Proteomes" id="UP000645462">
    <property type="component" value="Unassembled WGS sequence"/>
</dbReference>
<evidence type="ECO:0008006" key="3">
    <source>
        <dbReference type="Google" id="ProtNLM"/>
    </source>
</evidence>
<comment type="caution">
    <text evidence="1">The sequence shown here is derived from an EMBL/GenBank/DDBJ whole genome shotgun (WGS) entry which is preliminary data.</text>
</comment>
<dbReference type="EMBL" id="BMFC01000001">
    <property type="protein sequence ID" value="GGB94615.1"/>
    <property type="molecule type" value="Genomic_DNA"/>
</dbReference>
<organism evidence="1 2">
    <name type="scientific">Marivita lacus</name>
    <dbReference type="NCBI Taxonomy" id="1323742"/>
    <lineage>
        <taxon>Bacteria</taxon>
        <taxon>Pseudomonadati</taxon>
        <taxon>Pseudomonadota</taxon>
        <taxon>Alphaproteobacteria</taxon>
        <taxon>Rhodobacterales</taxon>
        <taxon>Roseobacteraceae</taxon>
        <taxon>Marivita</taxon>
    </lineage>
</organism>
<accession>A0ABQ1KBE1</accession>
<evidence type="ECO:0000313" key="1">
    <source>
        <dbReference type="EMBL" id="GGB94615.1"/>
    </source>
</evidence>
<keyword evidence="2" id="KW-1185">Reference proteome</keyword>